<dbReference type="GO" id="GO:0050906">
    <property type="term" value="P:detection of stimulus involved in sensory perception"/>
    <property type="evidence" value="ECO:0007669"/>
    <property type="project" value="UniProtKB-ARBA"/>
</dbReference>
<dbReference type="Gene3D" id="1.10.287.70">
    <property type="match status" value="1"/>
</dbReference>
<evidence type="ECO:0000256" key="3">
    <source>
        <dbReference type="ARBA" id="ARBA00022475"/>
    </source>
</evidence>
<dbReference type="Pfam" id="PF00060">
    <property type="entry name" value="Lig_chan"/>
    <property type="match status" value="1"/>
</dbReference>
<organism evidence="12">
    <name type="scientific">Lygus hesperus</name>
    <name type="common">Western plant bug</name>
    <dbReference type="NCBI Taxonomy" id="30085"/>
    <lineage>
        <taxon>Eukaryota</taxon>
        <taxon>Metazoa</taxon>
        <taxon>Ecdysozoa</taxon>
        <taxon>Arthropoda</taxon>
        <taxon>Hexapoda</taxon>
        <taxon>Insecta</taxon>
        <taxon>Pterygota</taxon>
        <taxon>Neoptera</taxon>
        <taxon>Paraneoptera</taxon>
        <taxon>Hemiptera</taxon>
        <taxon>Heteroptera</taxon>
        <taxon>Panheteroptera</taxon>
        <taxon>Cimicomorpha</taxon>
        <taxon>Miridae</taxon>
        <taxon>Mirini</taxon>
        <taxon>Lygus</taxon>
    </lineage>
</organism>
<reference evidence="12" key="1">
    <citation type="journal article" date="2014" name="PLoS ONE">
        <title>Transcriptome-Based Identification of ABC Transporters in the Western Tarnished Plant Bug Lygus hesperus.</title>
        <authorList>
            <person name="Hull J.J."/>
            <person name="Chaney K."/>
            <person name="Geib S.M."/>
            <person name="Fabrick J.A."/>
            <person name="Brent C.S."/>
            <person name="Walsh D."/>
            <person name="Lavine L.C."/>
        </authorList>
    </citation>
    <scope>NUCLEOTIDE SEQUENCE</scope>
</reference>
<comment type="similarity">
    <text evidence="2">Belongs to the glutamate-gated ion channel (TC 1.A.10.1) family.</text>
</comment>
<feature type="transmembrane region" description="Helical" evidence="9">
    <location>
        <begin position="227"/>
        <end position="249"/>
    </location>
</feature>
<dbReference type="InterPro" id="IPR052192">
    <property type="entry name" value="Insect_Ionotropic_Sensory_Rcpt"/>
</dbReference>
<feature type="chain" id="PRO_5002051984" evidence="10">
    <location>
        <begin position="19"/>
        <end position="262"/>
    </location>
</feature>
<evidence type="ECO:0000256" key="5">
    <source>
        <dbReference type="ARBA" id="ARBA00022989"/>
    </source>
</evidence>
<evidence type="ECO:0000256" key="8">
    <source>
        <dbReference type="ARBA" id="ARBA00023180"/>
    </source>
</evidence>
<dbReference type="PANTHER" id="PTHR42643">
    <property type="entry name" value="IONOTROPIC RECEPTOR 20A-RELATED"/>
    <property type="match status" value="1"/>
</dbReference>
<feature type="non-terminal residue" evidence="12">
    <location>
        <position position="1"/>
    </location>
</feature>
<keyword evidence="8" id="KW-0325">Glycoprotein</keyword>
<evidence type="ECO:0000256" key="4">
    <source>
        <dbReference type="ARBA" id="ARBA00022692"/>
    </source>
</evidence>
<dbReference type="GO" id="GO:0015276">
    <property type="term" value="F:ligand-gated monoatomic ion channel activity"/>
    <property type="evidence" value="ECO:0007669"/>
    <property type="project" value="InterPro"/>
</dbReference>
<keyword evidence="5 9" id="KW-1133">Transmembrane helix</keyword>
<dbReference type="EMBL" id="GBHO01039625">
    <property type="protein sequence ID" value="JAG03979.1"/>
    <property type="molecule type" value="Transcribed_RNA"/>
</dbReference>
<feature type="domain" description="Ionotropic glutamate receptor C-terminal" evidence="11">
    <location>
        <begin position="2"/>
        <end position="235"/>
    </location>
</feature>
<keyword evidence="6 9" id="KW-0472">Membrane</keyword>
<keyword evidence="3" id="KW-1003">Cell membrane</keyword>
<keyword evidence="7 12" id="KW-0675">Receptor</keyword>
<keyword evidence="10" id="KW-0732">Signal</keyword>
<sequence length="262" mass="29883">ITIVGCIFWAISLFLAAGDRESSNKPIRQIVIWWITLGFILTTCYSSGLITQITSPTLSTKMETIQQLVENDFVWTSPYALDLHLMLDFNDTWESTWARRMRVIPDQQNEWKTVASSKVALFGQQYGKEAFTLDSDYPPDLLKKFEITRDCINIYRIGLVFRAGSPYFKPLENHILRFHSGGLVDKIMNDEFEKVAMVKPYVREVFDTMKKTVKVGEQLNVDNLKGAFLMLVIGLIGASFVFLLEMLTIKIKGSSSKGRQNS</sequence>
<evidence type="ECO:0000256" key="2">
    <source>
        <dbReference type="ARBA" id="ARBA00008685"/>
    </source>
</evidence>
<evidence type="ECO:0000259" key="11">
    <source>
        <dbReference type="Pfam" id="PF00060"/>
    </source>
</evidence>
<gene>
    <name evidence="12" type="primary">GRID2</name>
    <name evidence="12" type="ORF">CM83_19389</name>
</gene>
<accession>A0A0A9W839</accession>
<evidence type="ECO:0000256" key="6">
    <source>
        <dbReference type="ARBA" id="ARBA00023136"/>
    </source>
</evidence>
<evidence type="ECO:0000256" key="1">
    <source>
        <dbReference type="ARBA" id="ARBA00004651"/>
    </source>
</evidence>
<dbReference type="PANTHER" id="PTHR42643:SF24">
    <property type="entry name" value="IONOTROPIC RECEPTOR 60A"/>
    <property type="match status" value="1"/>
</dbReference>
<reference evidence="12" key="2">
    <citation type="submission" date="2014-07" db="EMBL/GenBank/DDBJ databases">
        <authorList>
            <person name="Hull J."/>
        </authorList>
    </citation>
    <scope>NUCLEOTIDE SEQUENCE</scope>
</reference>
<dbReference type="AlphaFoldDB" id="A0A0A9W839"/>
<feature type="signal peptide" evidence="10">
    <location>
        <begin position="1"/>
        <end position="18"/>
    </location>
</feature>
<keyword evidence="4 9" id="KW-0812">Transmembrane</keyword>
<evidence type="ECO:0000256" key="7">
    <source>
        <dbReference type="ARBA" id="ARBA00023170"/>
    </source>
</evidence>
<name>A0A0A9W839_LYGHE</name>
<comment type="subcellular location">
    <subcellularLocation>
        <location evidence="1">Cell membrane</location>
        <topology evidence="1">Multi-pass membrane protein</topology>
    </subcellularLocation>
</comment>
<dbReference type="InterPro" id="IPR001320">
    <property type="entry name" value="Iontro_rcpt_C"/>
</dbReference>
<evidence type="ECO:0000256" key="10">
    <source>
        <dbReference type="SAM" id="SignalP"/>
    </source>
</evidence>
<dbReference type="GO" id="GO:0005886">
    <property type="term" value="C:plasma membrane"/>
    <property type="evidence" value="ECO:0007669"/>
    <property type="project" value="UniProtKB-SubCell"/>
</dbReference>
<proteinExistence type="inferred from homology"/>
<evidence type="ECO:0000313" key="12">
    <source>
        <dbReference type="EMBL" id="JAG03979.1"/>
    </source>
</evidence>
<evidence type="ECO:0000256" key="9">
    <source>
        <dbReference type="SAM" id="Phobius"/>
    </source>
</evidence>
<protein>
    <submittedName>
        <fullName evidence="12">Glutamate receptor delta-2 subunit</fullName>
    </submittedName>
</protein>